<proteinExistence type="predicted"/>
<sequence>MPHLPFPLVSTSTNTWMLHGCLKMGLQARLSAAFSAGLYVYMPVGLLSGASAVASAGQGHERAAFVCISSRGLDSTTSVRIERLGKGINAISHSNTIQIHTYYRRRFAPQLNPSFIAFLPQASPQQQEK</sequence>
<gene>
    <name evidence="1" type="ORF">M431DRAFT_343161</name>
</gene>
<name>A0A2T4AKC1_TRIHA</name>
<evidence type="ECO:0000313" key="1">
    <source>
        <dbReference type="EMBL" id="PTB57521.1"/>
    </source>
</evidence>
<evidence type="ECO:0000313" key="2">
    <source>
        <dbReference type="Proteomes" id="UP000241690"/>
    </source>
</evidence>
<organism evidence="1 2">
    <name type="scientific">Trichoderma harzianum CBS 226.95</name>
    <dbReference type="NCBI Taxonomy" id="983964"/>
    <lineage>
        <taxon>Eukaryota</taxon>
        <taxon>Fungi</taxon>
        <taxon>Dikarya</taxon>
        <taxon>Ascomycota</taxon>
        <taxon>Pezizomycotina</taxon>
        <taxon>Sordariomycetes</taxon>
        <taxon>Hypocreomycetidae</taxon>
        <taxon>Hypocreales</taxon>
        <taxon>Hypocreaceae</taxon>
        <taxon>Trichoderma</taxon>
    </lineage>
</organism>
<dbReference type="EMBL" id="KZ679677">
    <property type="protein sequence ID" value="PTB57521.1"/>
    <property type="molecule type" value="Genomic_DNA"/>
</dbReference>
<dbReference type="GeneID" id="36622991"/>
<protein>
    <submittedName>
        <fullName evidence="1">Uncharacterized protein</fullName>
    </submittedName>
</protein>
<reference evidence="1 2" key="1">
    <citation type="submission" date="2016-07" db="EMBL/GenBank/DDBJ databases">
        <title>Multiple horizontal gene transfer events from other fungi enriched the ability of initially mycotrophic Trichoderma (Ascomycota) to feed on dead plant biomass.</title>
        <authorList>
            <consortium name="DOE Joint Genome Institute"/>
            <person name="Aerts A."/>
            <person name="Atanasova L."/>
            <person name="Chenthamara K."/>
            <person name="Zhang J."/>
            <person name="Grujic M."/>
            <person name="Henrissat B."/>
            <person name="Kuo A."/>
            <person name="Salamov A."/>
            <person name="Lipzen A."/>
            <person name="Labutti K."/>
            <person name="Barry K."/>
            <person name="Miao Y."/>
            <person name="Rahimi M.J."/>
            <person name="Shen Q."/>
            <person name="Grigoriev I.V."/>
            <person name="Kubicek C.P."/>
            <person name="Druzhinina I.S."/>
        </authorList>
    </citation>
    <scope>NUCLEOTIDE SEQUENCE [LARGE SCALE GENOMIC DNA]</scope>
    <source>
        <strain evidence="1 2">CBS 226.95</strain>
    </source>
</reference>
<dbReference type="Proteomes" id="UP000241690">
    <property type="component" value="Unassembled WGS sequence"/>
</dbReference>
<keyword evidence="2" id="KW-1185">Reference proteome</keyword>
<accession>A0A2T4AKC1</accession>
<dbReference type="RefSeq" id="XP_024777198.1">
    <property type="nucleotide sequence ID" value="XM_024914425.1"/>
</dbReference>
<dbReference type="AlphaFoldDB" id="A0A2T4AKC1"/>